<sequence length="75" mass="8722">MRISLTVFNYSGQMGETLMQVDGVVNLHDLHIWTITSGLNSLSYHLLAVISFFCSWLSLLFEHRFLMRFRIMLAV</sequence>
<keyword evidence="3" id="KW-1185">Reference proteome</keyword>
<evidence type="ECO:0000313" key="3">
    <source>
        <dbReference type="Proteomes" id="UP000650466"/>
    </source>
</evidence>
<accession>A0A926KV02</accession>
<name>A0A926KV02_9BACL</name>
<reference evidence="2" key="1">
    <citation type="submission" date="2020-09" db="EMBL/GenBank/DDBJ databases">
        <title>Draft Genome Sequence of Paenibacillus sp. WST5.</title>
        <authorList>
            <person name="Bao Z."/>
        </authorList>
    </citation>
    <scope>NUCLEOTIDE SEQUENCE</scope>
    <source>
        <strain evidence="2">WST5</strain>
    </source>
</reference>
<dbReference type="AlphaFoldDB" id="A0A926KV02"/>
<comment type="caution">
    <text evidence="2">The sequence shown here is derived from an EMBL/GenBank/DDBJ whole genome shotgun (WGS) entry which is preliminary data.</text>
</comment>
<feature type="transmembrane region" description="Helical" evidence="1">
    <location>
        <begin position="42"/>
        <end position="61"/>
    </location>
</feature>
<dbReference type="Proteomes" id="UP000650466">
    <property type="component" value="Unassembled WGS sequence"/>
</dbReference>
<evidence type="ECO:0000313" key="2">
    <source>
        <dbReference type="EMBL" id="MBD0384677.1"/>
    </source>
</evidence>
<organism evidence="2 3">
    <name type="scientific">Paenibacillus sedimenti</name>
    <dbReference type="NCBI Taxonomy" id="2770274"/>
    <lineage>
        <taxon>Bacteria</taxon>
        <taxon>Bacillati</taxon>
        <taxon>Bacillota</taxon>
        <taxon>Bacilli</taxon>
        <taxon>Bacillales</taxon>
        <taxon>Paenibacillaceae</taxon>
        <taxon>Paenibacillus</taxon>
    </lineage>
</organism>
<keyword evidence="1" id="KW-0472">Membrane</keyword>
<proteinExistence type="predicted"/>
<keyword evidence="1" id="KW-0812">Transmembrane</keyword>
<evidence type="ECO:0000256" key="1">
    <source>
        <dbReference type="SAM" id="Phobius"/>
    </source>
</evidence>
<gene>
    <name evidence="2" type="ORF">ICC18_32065</name>
</gene>
<dbReference type="EMBL" id="JACVVD010000023">
    <property type="protein sequence ID" value="MBD0384677.1"/>
    <property type="molecule type" value="Genomic_DNA"/>
</dbReference>
<protein>
    <submittedName>
        <fullName evidence="2">Uncharacterized protein</fullName>
    </submittedName>
</protein>
<keyword evidence="1" id="KW-1133">Transmembrane helix</keyword>